<feature type="signal peptide" evidence="1">
    <location>
        <begin position="1"/>
        <end position="21"/>
    </location>
</feature>
<evidence type="ECO:0000313" key="3">
    <source>
        <dbReference type="Proteomes" id="UP001614394"/>
    </source>
</evidence>
<feature type="chain" id="PRO_5046402368" description="Spore-associated protein A" evidence="1">
    <location>
        <begin position="22"/>
        <end position="146"/>
    </location>
</feature>
<keyword evidence="1" id="KW-0732">Signal</keyword>
<evidence type="ECO:0008006" key="4">
    <source>
        <dbReference type="Google" id="ProtNLM"/>
    </source>
</evidence>
<keyword evidence="3" id="KW-1185">Reference proteome</keyword>
<organism evidence="2 3">
    <name type="scientific">Streptomyces fildesensis</name>
    <dbReference type="NCBI Taxonomy" id="375757"/>
    <lineage>
        <taxon>Bacteria</taxon>
        <taxon>Bacillati</taxon>
        <taxon>Actinomycetota</taxon>
        <taxon>Actinomycetes</taxon>
        <taxon>Kitasatosporales</taxon>
        <taxon>Streptomycetaceae</taxon>
        <taxon>Streptomyces</taxon>
    </lineage>
</organism>
<sequence>MRNISAILATLALAVGGTLLAAPIASAAPAANYGCAGSKIDTYTVADSRFGGTWGYVNLYYSSSNSGTNCAVYVATKYVGTVHGMEIEIKRSNQSSWISDNGRYTKYAGPVTVGGTNGTCIDLEVKSEAPDASVGFGSEFLGVHCG</sequence>
<gene>
    <name evidence="2" type="ORF">ACIGXA_12030</name>
</gene>
<comment type="caution">
    <text evidence="2">The sequence shown here is derived from an EMBL/GenBank/DDBJ whole genome shotgun (WGS) entry which is preliminary data.</text>
</comment>
<dbReference type="RefSeq" id="WP_399647510.1">
    <property type="nucleotide sequence ID" value="NZ_JBITYG010000003.1"/>
</dbReference>
<evidence type="ECO:0000313" key="2">
    <source>
        <dbReference type="EMBL" id="MFI9101243.1"/>
    </source>
</evidence>
<dbReference type="EMBL" id="JBITYG010000003">
    <property type="protein sequence ID" value="MFI9101243.1"/>
    <property type="molecule type" value="Genomic_DNA"/>
</dbReference>
<reference evidence="2 3" key="1">
    <citation type="submission" date="2024-10" db="EMBL/GenBank/DDBJ databases">
        <title>The Natural Products Discovery Center: Release of the First 8490 Sequenced Strains for Exploring Actinobacteria Biosynthetic Diversity.</title>
        <authorList>
            <person name="Kalkreuter E."/>
            <person name="Kautsar S.A."/>
            <person name="Yang D."/>
            <person name="Bader C.D."/>
            <person name="Teijaro C.N."/>
            <person name="Fluegel L."/>
            <person name="Davis C.M."/>
            <person name="Simpson J.R."/>
            <person name="Lauterbach L."/>
            <person name="Steele A.D."/>
            <person name="Gui C."/>
            <person name="Meng S."/>
            <person name="Li G."/>
            <person name="Viehrig K."/>
            <person name="Ye F."/>
            <person name="Su P."/>
            <person name="Kiefer A.F."/>
            <person name="Nichols A."/>
            <person name="Cepeda A.J."/>
            <person name="Yan W."/>
            <person name="Fan B."/>
            <person name="Jiang Y."/>
            <person name="Adhikari A."/>
            <person name="Zheng C.-J."/>
            <person name="Schuster L."/>
            <person name="Cowan T.M."/>
            <person name="Smanski M.J."/>
            <person name="Chevrette M.G."/>
            <person name="De Carvalho L.P.S."/>
            <person name="Shen B."/>
        </authorList>
    </citation>
    <scope>NUCLEOTIDE SEQUENCE [LARGE SCALE GENOMIC DNA]</scope>
    <source>
        <strain evidence="2 3">NPDC053399</strain>
    </source>
</reference>
<protein>
    <recommendedName>
        <fullName evidence="4">Spore-associated protein A</fullName>
    </recommendedName>
</protein>
<evidence type="ECO:0000256" key="1">
    <source>
        <dbReference type="SAM" id="SignalP"/>
    </source>
</evidence>
<proteinExistence type="predicted"/>
<accession>A0ABW8C489</accession>
<dbReference type="Proteomes" id="UP001614394">
    <property type="component" value="Unassembled WGS sequence"/>
</dbReference>
<name>A0ABW8C489_9ACTN</name>